<organism evidence="3 4">
    <name type="scientific">Clohesyomyces aquaticus</name>
    <dbReference type="NCBI Taxonomy" id="1231657"/>
    <lineage>
        <taxon>Eukaryota</taxon>
        <taxon>Fungi</taxon>
        <taxon>Dikarya</taxon>
        <taxon>Ascomycota</taxon>
        <taxon>Pezizomycotina</taxon>
        <taxon>Dothideomycetes</taxon>
        <taxon>Pleosporomycetidae</taxon>
        <taxon>Pleosporales</taxon>
        <taxon>Lindgomycetaceae</taxon>
        <taxon>Clohesyomyces</taxon>
    </lineage>
</organism>
<comment type="caution">
    <text evidence="3">The sequence shown here is derived from an EMBL/GenBank/DDBJ whole genome shotgun (WGS) entry which is preliminary data.</text>
</comment>
<name>A0A1Y1Z280_9PLEO</name>
<feature type="compositionally biased region" description="Low complexity" evidence="1">
    <location>
        <begin position="148"/>
        <end position="160"/>
    </location>
</feature>
<reference evidence="3 4" key="1">
    <citation type="submission" date="2016-07" db="EMBL/GenBank/DDBJ databases">
        <title>Pervasive Adenine N6-methylation of Active Genes in Fungi.</title>
        <authorList>
            <consortium name="DOE Joint Genome Institute"/>
            <person name="Mondo S.J."/>
            <person name="Dannebaum R.O."/>
            <person name="Kuo R.C."/>
            <person name="Labutti K."/>
            <person name="Haridas S."/>
            <person name="Kuo A."/>
            <person name="Salamov A."/>
            <person name="Ahrendt S.R."/>
            <person name="Lipzen A."/>
            <person name="Sullivan W."/>
            <person name="Andreopoulos W.B."/>
            <person name="Clum A."/>
            <person name="Lindquist E."/>
            <person name="Daum C."/>
            <person name="Ramamoorthy G.K."/>
            <person name="Gryganskyi A."/>
            <person name="Culley D."/>
            <person name="Magnuson J.K."/>
            <person name="James T.Y."/>
            <person name="O'Malley M.A."/>
            <person name="Stajich J.E."/>
            <person name="Spatafora J.W."/>
            <person name="Visel A."/>
            <person name="Grigoriev I.V."/>
        </authorList>
    </citation>
    <scope>NUCLEOTIDE SEQUENCE [LARGE SCALE GENOMIC DNA]</scope>
    <source>
        <strain evidence="3 4">CBS 115471</strain>
    </source>
</reference>
<evidence type="ECO:0000256" key="2">
    <source>
        <dbReference type="SAM" id="SignalP"/>
    </source>
</evidence>
<feature type="region of interest" description="Disordered" evidence="1">
    <location>
        <begin position="141"/>
        <end position="165"/>
    </location>
</feature>
<dbReference type="OrthoDB" id="4776947at2759"/>
<evidence type="ECO:0000256" key="1">
    <source>
        <dbReference type="SAM" id="MobiDB-lite"/>
    </source>
</evidence>
<gene>
    <name evidence="3" type="ORF">BCR34DRAFT_573080</name>
</gene>
<evidence type="ECO:0000313" key="4">
    <source>
        <dbReference type="Proteomes" id="UP000193144"/>
    </source>
</evidence>
<keyword evidence="2" id="KW-0732">Signal</keyword>
<protein>
    <recommendedName>
        <fullName evidence="5">GPI anchored cell wall protein</fullName>
    </recommendedName>
</protein>
<accession>A0A1Y1Z280</accession>
<dbReference type="EMBL" id="MCFA01000141">
    <property type="protein sequence ID" value="ORY03935.1"/>
    <property type="molecule type" value="Genomic_DNA"/>
</dbReference>
<proteinExistence type="predicted"/>
<feature type="signal peptide" evidence="2">
    <location>
        <begin position="1"/>
        <end position="21"/>
    </location>
</feature>
<keyword evidence="4" id="KW-1185">Reference proteome</keyword>
<dbReference type="AlphaFoldDB" id="A0A1Y1Z280"/>
<evidence type="ECO:0000313" key="3">
    <source>
        <dbReference type="EMBL" id="ORY03935.1"/>
    </source>
</evidence>
<feature type="chain" id="PRO_5012914737" description="GPI anchored cell wall protein" evidence="2">
    <location>
        <begin position="22"/>
        <end position="189"/>
    </location>
</feature>
<dbReference type="Proteomes" id="UP000193144">
    <property type="component" value="Unassembled WGS sequence"/>
</dbReference>
<sequence>MFGKTTFLLAAVAAIANVVVATPPACMLGAVNTYKTPSDISAVCKSKDMTGTIAKMCGDGASDALSAFADICNKAGVKVATELPSGTVSASASAKPTGAHNSTSIIVYTTASFDSACSCTKTAAVTSQVVAVATSGLVAATGTGGSPTGATKTPTGTGAPQSTGAAGKNGVGLSAAALLAGLGVMAAAL</sequence>
<evidence type="ECO:0008006" key="5">
    <source>
        <dbReference type="Google" id="ProtNLM"/>
    </source>
</evidence>
<dbReference type="STRING" id="1231657.A0A1Y1Z280"/>